<name>A0ABX7GQH6_9GAMM</name>
<dbReference type="NCBIfam" id="TIGR03696">
    <property type="entry name" value="Rhs_assc_core"/>
    <property type="match status" value="1"/>
</dbReference>
<dbReference type="InterPro" id="IPR031325">
    <property type="entry name" value="RHS_repeat"/>
</dbReference>
<organism evidence="2 3">
    <name type="scientific">Dyella caseinilytica</name>
    <dbReference type="NCBI Taxonomy" id="1849581"/>
    <lineage>
        <taxon>Bacteria</taxon>
        <taxon>Pseudomonadati</taxon>
        <taxon>Pseudomonadota</taxon>
        <taxon>Gammaproteobacteria</taxon>
        <taxon>Lysobacterales</taxon>
        <taxon>Rhodanobacteraceae</taxon>
        <taxon>Dyella</taxon>
    </lineage>
</organism>
<feature type="region of interest" description="Disordered" evidence="1">
    <location>
        <begin position="1"/>
        <end position="32"/>
    </location>
</feature>
<evidence type="ECO:0000313" key="2">
    <source>
        <dbReference type="EMBL" id="QRN52248.1"/>
    </source>
</evidence>
<feature type="compositionally biased region" description="Low complexity" evidence="1">
    <location>
        <begin position="20"/>
        <end position="32"/>
    </location>
</feature>
<evidence type="ECO:0000256" key="1">
    <source>
        <dbReference type="SAM" id="MobiDB-lite"/>
    </source>
</evidence>
<gene>
    <name evidence="2" type="ORF">ISN74_12185</name>
</gene>
<dbReference type="Gene3D" id="2.180.10.10">
    <property type="entry name" value="RHS repeat-associated core"/>
    <property type="match status" value="2"/>
</dbReference>
<keyword evidence="3" id="KW-1185">Reference proteome</keyword>
<dbReference type="Proteomes" id="UP000663181">
    <property type="component" value="Chromosome"/>
</dbReference>
<dbReference type="RefSeq" id="WP_188801006.1">
    <property type="nucleotide sequence ID" value="NZ_BMIZ01000003.1"/>
</dbReference>
<dbReference type="PANTHER" id="PTHR32305">
    <property type="match status" value="1"/>
</dbReference>
<accession>A0ABX7GQH6</accession>
<reference evidence="2 3" key="1">
    <citation type="submission" date="2020-10" db="EMBL/GenBank/DDBJ databases">
        <title>Phylogeny of dyella-like bacteria.</title>
        <authorList>
            <person name="Fu J."/>
        </authorList>
    </citation>
    <scope>NUCLEOTIDE SEQUENCE [LARGE SCALE GENOMIC DNA]</scope>
    <source>
        <strain evidence="2 3">DHOB09</strain>
    </source>
</reference>
<proteinExistence type="predicted"/>
<dbReference type="NCBIfam" id="TIGR01643">
    <property type="entry name" value="YD_repeat_2x"/>
    <property type="match status" value="3"/>
</dbReference>
<dbReference type="PRINTS" id="PR00394">
    <property type="entry name" value="RHSPROTEIN"/>
</dbReference>
<dbReference type="PANTHER" id="PTHR32305:SF15">
    <property type="entry name" value="PROTEIN RHSA-RELATED"/>
    <property type="match status" value="1"/>
</dbReference>
<dbReference type="InterPro" id="IPR022385">
    <property type="entry name" value="Rhs_assc_core"/>
</dbReference>
<feature type="compositionally biased region" description="Polar residues" evidence="1">
    <location>
        <begin position="1"/>
        <end position="15"/>
    </location>
</feature>
<evidence type="ECO:0000313" key="3">
    <source>
        <dbReference type="Proteomes" id="UP000663181"/>
    </source>
</evidence>
<sequence length="656" mass="69121">MTQVTDPSGFNTTYQYDGLSDPTSTTSPDSGTKAQTFDAAGNVLTATDAKGNTVSYTYDADNRRLTATYADSTLNVTYTYDQSNAVTGCSVSYPIGRLTQVVENSVTTTLCYNGQGFVIQKMQALNGQTQVTNYTRSAAGRLLAITYPSGNQINYSRDGNGNISGASVTTGSGTTTLVSNVTYAPFGPVTSYTLGNGQTVTRTYDANYRLTDLTSPGFALHLARDAMGNITAIGNAPGANPATESYAYDSLYRLNTVTEANGSIFESATYNQAGDRLTKTGSGLATGIYAYNTGTHQLIATGNAARTVDANGNTTAISNAGTTYGFGFNDRNRMSVVQVNQSTVATYLYNADGLRVAKTTGGATETYNYDLDHHLLGEYGATNREYVYMGDIPVANLDMQGTTTTVAYVTADQTGTPRAVEDGSGNVLWAWPYEGNAWGELSPVTNGYTYNLRAPGQYYDAESGLANNINRDYDSSTGSYTEVDPLGQAGGLPLYVYAQNDPLAYVDPLGLFPFGTPAPAGGPTSPAGPGVLPADPLAPPRSIPSPGSALRGLAALCAAQPELCVAAGIVGGCLYPNSTADSCADEPHPPAGQCHKNNDDCEKEWEDAFRMCENYNSQPNPPRGITGGYTNLYQCAKGLVSQRCGGNRVTVDGQDQ</sequence>
<evidence type="ECO:0008006" key="4">
    <source>
        <dbReference type="Google" id="ProtNLM"/>
    </source>
</evidence>
<protein>
    <recommendedName>
        <fullName evidence="4">RHS repeat-associated protein</fullName>
    </recommendedName>
</protein>
<dbReference type="InterPro" id="IPR050708">
    <property type="entry name" value="T6SS_VgrG/RHS"/>
</dbReference>
<dbReference type="Pfam" id="PF05593">
    <property type="entry name" value="RHS_repeat"/>
    <property type="match status" value="3"/>
</dbReference>
<dbReference type="EMBL" id="CP064030">
    <property type="protein sequence ID" value="QRN52248.1"/>
    <property type="molecule type" value="Genomic_DNA"/>
</dbReference>
<dbReference type="InterPro" id="IPR006530">
    <property type="entry name" value="YD"/>
</dbReference>